<evidence type="ECO:0000256" key="3">
    <source>
        <dbReference type="SAM" id="Phobius"/>
    </source>
</evidence>
<keyword evidence="3" id="KW-0812">Transmembrane</keyword>
<feature type="active site" description="Proton donor/acceptor" evidence="2">
    <location>
        <position position="129"/>
    </location>
</feature>
<accession>A0A173XRB1</accession>
<proteinExistence type="predicted"/>
<dbReference type="Proteomes" id="UP000095679">
    <property type="component" value="Unassembled WGS sequence"/>
</dbReference>
<dbReference type="CDD" id="cd05826">
    <property type="entry name" value="Sortase_B"/>
    <property type="match status" value="1"/>
</dbReference>
<reference evidence="4 5" key="1">
    <citation type="submission" date="2015-09" db="EMBL/GenBank/DDBJ databases">
        <authorList>
            <consortium name="Pathogen Informatics"/>
        </authorList>
    </citation>
    <scope>NUCLEOTIDE SEQUENCE [LARGE SCALE GENOMIC DNA]</scope>
    <source>
        <strain evidence="4 5">2789STDY5834835</strain>
    </source>
</reference>
<organism evidence="4 5">
    <name type="scientific">Anaerobutyricum hallii</name>
    <dbReference type="NCBI Taxonomy" id="39488"/>
    <lineage>
        <taxon>Bacteria</taxon>
        <taxon>Bacillati</taxon>
        <taxon>Bacillota</taxon>
        <taxon>Clostridia</taxon>
        <taxon>Lachnospirales</taxon>
        <taxon>Lachnospiraceae</taxon>
        <taxon>Anaerobutyricum</taxon>
    </lineage>
</organism>
<evidence type="ECO:0000256" key="1">
    <source>
        <dbReference type="ARBA" id="ARBA00022801"/>
    </source>
</evidence>
<evidence type="ECO:0000313" key="4">
    <source>
        <dbReference type="EMBL" id="CUN53437.1"/>
    </source>
</evidence>
<evidence type="ECO:0000256" key="2">
    <source>
        <dbReference type="PIRSR" id="PIRSR605754-1"/>
    </source>
</evidence>
<keyword evidence="3" id="KW-0472">Membrane</keyword>
<dbReference type="Gene3D" id="2.40.260.10">
    <property type="entry name" value="Sortase"/>
    <property type="match status" value="1"/>
</dbReference>
<feature type="active site" description="Acyl-thioester intermediate" evidence="2">
    <location>
        <position position="223"/>
    </location>
</feature>
<dbReference type="GO" id="GO:0016787">
    <property type="term" value="F:hydrolase activity"/>
    <property type="evidence" value="ECO:0007669"/>
    <property type="project" value="UniProtKB-KW"/>
</dbReference>
<dbReference type="EMBL" id="CYZL01000001">
    <property type="protein sequence ID" value="CUN53437.1"/>
    <property type="molecule type" value="Genomic_DNA"/>
</dbReference>
<dbReference type="InterPro" id="IPR009835">
    <property type="entry name" value="SrtB"/>
</dbReference>
<evidence type="ECO:0000313" key="5">
    <source>
        <dbReference type="Proteomes" id="UP000095679"/>
    </source>
</evidence>
<gene>
    <name evidence="4" type="ORF">ERS852450_00184</name>
</gene>
<sequence length="244" mass="28940">MKKKRIGCLPVLMIFSLIVIIAIGFIYYKDGKTYSDLETEVTYQKKEKKKSKGDDGYRVNWKKLKNKDVVGWIRFKHPKIISYPIMQKDDNDFYLHKDIKKEYSFAGSIFMDYHNHKNFLDSNTLIYGHNMANESMFGSLKKYNEKSYWKKNKYFYIYTRDGKRRKYKIYNACIVRPGSEIYTYRFASNENMDKYIKYYKSIGEYSTGLTPSVKDKLVTLSTCALQGSRRFVVQGYLVETITLD</sequence>
<keyword evidence="1" id="KW-0378">Hydrolase</keyword>
<dbReference type="SUPFAM" id="SSF63817">
    <property type="entry name" value="Sortase"/>
    <property type="match status" value="1"/>
</dbReference>
<dbReference type="RefSeq" id="WP_055297868.1">
    <property type="nucleotide sequence ID" value="NZ_BLYK01000002.1"/>
</dbReference>
<dbReference type="Pfam" id="PF04203">
    <property type="entry name" value="Sortase"/>
    <property type="match status" value="1"/>
</dbReference>
<dbReference type="InterPro" id="IPR023365">
    <property type="entry name" value="Sortase_dom-sf"/>
</dbReference>
<feature type="transmembrane region" description="Helical" evidence="3">
    <location>
        <begin position="7"/>
        <end position="28"/>
    </location>
</feature>
<dbReference type="NCBIfam" id="TIGR03064">
    <property type="entry name" value="sortase_srtB"/>
    <property type="match status" value="1"/>
</dbReference>
<protein>
    <submittedName>
        <fullName evidence="4">Sortase, SrtB family</fullName>
    </submittedName>
</protein>
<dbReference type="InterPro" id="IPR005754">
    <property type="entry name" value="Sortase"/>
</dbReference>
<keyword evidence="3" id="KW-1133">Transmembrane helix</keyword>
<name>A0A173XRB1_9FIRM</name>
<dbReference type="AlphaFoldDB" id="A0A173XRB1"/>